<dbReference type="InParanoid" id="A0A165PUT2"/>
<proteinExistence type="predicted"/>
<keyword evidence="2" id="KW-1185">Reference proteome</keyword>
<organism evidence="1 2">
    <name type="scientific">Neolentinus lepideus HHB14362 ss-1</name>
    <dbReference type="NCBI Taxonomy" id="1314782"/>
    <lineage>
        <taxon>Eukaryota</taxon>
        <taxon>Fungi</taxon>
        <taxon>Dikarya</taxon>
        <taxon>Basidiomycota</taxon>
        <taxon>Agaricomycotina</taxon>
        <taxon>Agaricomycetes</taxon>
        <taxon>Gloeophyllales</taxon>
        <taxon>Gloeophyllaceae</taxon>
        <taxon>Neolentinus</taxon>
    </lineage>
</organism>
<dbReference type="Proteomes" id="UP000076761">
    <property type="component" value="Unassembled WGS sequence"/>
</dbReference>
<gene>
    <name evidence="1" type="ORF">NEOLEDRAFT_1181688</name>
</gene>
<protein>
    <submittedName>
        <fullName evidence="1">Uncharacterized protein</fullName>
    </submittedName>
</protein>
<name>A0A165PUT2_9AGAM</name>
<evidence type="ECO:0000313" key="2">
    <source>
        <dbReference type="Proteomes" id="UP000076761"/>
    </source>
</evidence>
<accession>A0A165PUT2</accession>
<dbReference type="AlphaFoldDB" id="A0A165PUT2"/>
<sequence>MQAQRTTQVQNADVRDLQASFVDLSELRACLDDIASTLASGPNPSSPEEEAQFINLKDMQNALDEIEASVAGNEDPARREALYREAIKRYNILGEVIEPYARPMEHSSKLTANLLRLYDTVPVPAGCSVFKPPTRPDFGVDANHFEDFAPCHTDTDMTPAEAVDSPMEAEIATTEDPYLWDAPPSGMNYETWWSSNVDQADDG</sequence>
<dbReference type="EMBL" id="KV425606">
    <property type="protein sequence ID" value="KZT21529.1"/>
    <property type="molecule type" value="Genomic_DNA"/>
</dbReference>
<reference evidence="1 2" key="1">
    <citation type="journal article" date="2016" name="Mol. Biol. Evol.">
        <title>Comparative Genomics of Early-Diverging Mushroom-Forming Fungi Provides Insights into the Origins of Lignocellulose Decay Capabilities.</title>
        <authorList>
            <person name="Nagy L.G."/>
            <person name="Riley R."/>
            <person name="Tritt A."/>
            <person name="Adam C."/>
            <person name="Daum C."/>
            <person name="Floudas D."/>
            <person name="Sun H."/>
            <person name="Yadav J.S."/>
            <person name="Pangilinan J."/>
            <person name="Larsson K.H."/>
            <person name="Matsuura K."/>
            <person name="Barry K."/>
            <person name="Labutti K."/>
            <person name="Kuo R."/>
            <person name="Ohm R.A."/>
            <person name="Bhattacharya S.S."/>
            <person name="Shirouzu T."/>
            <person name="Yoshinaga Y."/>
            <person name="Martin F.M."/>
            <person name="Grigoriev I.V."/>
            <person name="Hibbett D.S."/>
        </authorList>
    </citation>
    <scope>NUCLEOTIDE SEQUENCE [LARGE SCALE GENOMIC DNA]</scope>
    <source>
        <strain evidence="1 2">HHB14362 ss-1</strain>
    </source>
</reference>
<evidence type="ECO:0000313" key="1">
    <source>
        <dbReference type="EMBL" id="KZT21529.1"/>
    </source>
</evidence>